<dbReference type="EMBL" id="JTJC03000001">
    <property type="protein sequence ID" value="NHC34113.1"/>
    <property type="molecule type" value="Genomic_DNA"/>
</dbReference>
<organism evidence="1 2">
    <name type="scientific">Scytonema millei VB511283</name>
    <dbReference type="NCBI Taxonomy" id="1245923"/>
    <lineage>
        <taxon>Bacteria</taxon>
        <taxon>Bacillati</taxon>
        <taxon>Cyanobacteriota</taxon>
        <taxon>Cyanophyceae</taxon>
        <taxon>Nostocales</taxon>
        <taxon>Scytonemataceae</taxon>
        <taxon>Scytonema</taxon>
    </lineage>
</organism>
<keyword evidence="2" id="KW-1185">Reference proteome</keyword>
<dbReference type="AlphaFoldDB" id="A0A9X5E3I0"/>
<dbReference type="Proteomes" id="UP000031532">
    <property type="component" value="Unassembled WGS sequence"/>
</dbReference>
<sequence length="83" mass="9609">MNPPVSSLHRLRLYEWCVVRDRDFIDIFLSPVRAGFEPRLIVLGMNFSLNPSSETPVRAGFEPRLIVFGMNFSLNPPLRMLDF</sequence>
<evidence type="ECO:0000313" key="1">
    <source>
        <dbReference type="EMBL" id="NHC34113.1"/>
    </source>
</evidence>
<evidence type="ECO:0000313" key="2">
    <source>
        <dbReference type="Proteomes" id="UP000031532"/>
    </source>
</evidence>
<reference evidence="1 2" key="1">
    <citation type="journal article" date="2015" name="Genome Announc.">
        <title>Draft Genome Sequence of the Terrestrial Cyanobacterium Scytonema millei VB511283, Isolated from Eastern India.</title>
        <authorList>
            <person name="Sen D."/>
            <person name="Chandrababunaidu M.M."/>
            <person name="Singh D."/>
            <person name="Sanghi N."/>
            <person name="Ghorai A."/>
            <person name="Mishra G.P."/>
            <person name="Madduluri M."/>
            <person name="Adhikary S.P."/>
            <person name="Tripathy S."/>
        </authorList>
    </citation>
    <scope>NUCLEOTIDE SEQUENCE [LARGE SCALE GENOMIC DNA]</scope>
    <source>
        <strain evidence="1 2">VB511283</strain>
    </source>
</reference>
<accession>A0A9X5E3I0</accession>
<comment type="caution">
    <text evidence="1">The sequence shown here is derived from an EMBL/GenBank/DDBJ whole genome shotgun (WGS) entry which is preliminary data.</text>
</comment>
<gene>
    <name evidence="1" type="ORF">QH73_0005450</name>
</gene>
<proteinExistence type="predicted"/>
<name>A0A9X5E3I0_9CYAN</name>
<protein>
    <submittedName>
        <fullName evidence="1">Uncharacterized protein</fullName>
    </submittedName>
</protein>